<name>A0A918U1T3_9ACTN</name>
<dbReference type="EMBL" id="BMWD01000023">
    <property type="protein sequence ID" value="GGX81234.1"/>
    <property type="molecule type" value="Genomic_DNA"/>
</dbReference>
<protein>
    <submittedName>
        <fullName evidence="1">Uncharacterized protein</fullName>
    </submittedName>
</protein>
<sequence length="521" mass="58060">MCLHRQSWRLSDAGRPRFGLAARVVLSRAGGVTAIPPAPLRGDPGLGPADIQLGTWPRNDKVRLMLSPTVDELLRELHASLTLRKRPEDVARLIQDLYAAQGTELDEATEAALAKAAEHSLRNLWHGYTSMREEFARPVGAQRQLARVAGLFTDVPELPGGAGDDPDQIEAVIRRAGESIGRVYGQNDFGVDRLDRAERTDAGLGEVSKRQYNKRFRLLCRMEAKLARLIHEQRRREVTMTGKGALAHVLPYGLFAADPDTAAFIAYITARGYMRSVFTNGRQRQAYDEVAEALFQRLRAQPERTCWSAVAHVHPTSEVLAAVSDEDLSRLLVRWNGFLRQVADLLEDAWNRHPLERETMIVRRGDDSSTWNQAAQAWNTARAHWFALLSELGQEKILDRVCPGKVPRLMAADVAYWHRMSGGGLHPDTYIWAELPLPWQVLRGEEECPRSLVEAVCARHRRDPVASAWTAPRPMVEAVAFRRTPELVHGVAVADPLMASALRSAGVFSGNGKRAAASEWL</sequence>
<organism evidence="1 2">
    <name type="scientific">Streptomyces fructofermentans</name>
    <dbReference type="NCBI Taxonomy" id="152141"/>
    <lineage>
        <taxon>Bacteria</taxon>
        <taxon>Bacillati</taxon>
        <taxon>Actinomycetota</taxon>
        <taxon>Actinomycetes</taxon>
        <taxon>Kitasatosporales</taxon>
        <taxon>Streptomycetaceae</taxon>
        <taxon>Streptomyces</taxon>
    </lineage>
</organism>
<reference evidence="1" key="2">
    <citation type="submission" date="2020-09" db="EMBL/GenBank/DDBJ databases">
        <authorList>
            <person name="Sun Q."/>
            <person name="Ohkuma M."/>
        </authorList>
    </citation>
    <scope>NUCLEOTIDE SEQUENCE</scope>
    <source>
        <strain evidence="1">JCM 4956</strain>
    </source>
</reference>
<dbReference type="Proteomes" id="UP000645555">
    <property type="component" value="Unassembled WGS sequence"/>
</dbReference>
<keyword evidence="2" id="KW-1185">Reference proteome</keyword>
<accession>A0A918U1T3</accession>
<proteinExistence type="predicted"/>
<evidence type="ECO:0000313" key="1">
    <source>
        <dbReference type="EMBL" id="GGX81234.1"/>
    </source>
</evidence>
<evidence type="ECO:0000313" key="2">
    <source>
        <dbReference type="Proteomes" id="UP000645555"/>
    </source>
</evidence>
<reference evidence="1" key="1">
    <citation type="journal article" date="2014" name="Int. J. Syst. Evol. Microbiol.">
        <title>Complete genome sequence of Corynebacterium casei LMG S-19264T (=DSM 44701T), isolated from a smear-ripened cheese.</title>
        <authorList>
            <consortium name="US DOE Joint Genome Institute (JGI-PGF)"/>
            <person name="Walter F."/>
            <person name="Albersmeier A."/>
            <person name="Kalinowski J."/>
            <person name="Ruckert C."/>
        </authorList>
    </citation>
    <scope>NUCLEOTIDE SEQUENCE</scope>
    <source>
        <strain evidence="1">JCM 4956</strain>
    </source>
</reference>
<dbReference type="AlphaFoldDB" id="A0A918U1T3"/>
<comment type="caution">
    <text evidence="1">The sequence shown here is derived from an EMBL/GenBank/DDBJ whole genome shotgun (WGS) entry which is preliminary data.</text>
</comment>
<gene>
    <name evidence="1" type="ORF">GCM10010515_56050</name>
</gene>